<dbReference type="Pfam" id="PF02575">
    <property type="entry name" value="YbaB_DNA_bd"/>
    <property type="match status" value="1"/>
</dbReference>
<dbReference type="RefSeq" id="WP_344877859.1">
    <property type="nucleotide sequence ID" value="NZ_BAAAZP010000067.1"/>
</dbReference>
<dbReference type="EMBL" id="BAAAZP010000067">
    <property type="protein sequence ID" value="GAA3666412.1"/>
    <property type="molecule type" value="Genomic_DNA"/>
</dbReference>
<keyword evidence="2" id="KW-1185">Reference proteome</keyword>
<dbReference type="InterPro" id="IPR004401">
    <property type="entry name" value="YbaB/EbfC"/>
</dbReference>
<sequence length="118" mass="12415">MPAPDDDASFLDAEMRRLFTEFQAETEPLEELQESLNALRGRGEAAGGLVRAETLPNGALSSLHIDPRALRLGVEALAEAVLAAAGEAAADVTARMAGMLADGLPPVTDVAGRFTRDR</sequence>
<organism evidence="1 2">
    <name type="scientific">Nonomuraea antimicrobica</name>
    <dbReference type="NCBI Taxonomy" id="561173"/>
    <lineage>
        <taxon>Bacteria</taxon>
        <taxon>Bacillati</taxon>
        <taxon>Actinomycetota</taxon>
        <taxon>Actinomycetes</taxon>
        <taxon>Streptosporangiales</taxon>
        <taxon>Streptosporangiaceae</taxon>
        <taxon>Nonomuraea</taxon>
    </lineage>
</organism>
<evidence type="ECO:0008006" key="3">
    <source>
        <dbReference type="Google" id="ProtNLM"/>
    </source>
</evidence>
<name>A0ABP7BRR6_9ACTN</name>
<protein>
    <recommendedName>
        <fullName evidence="3">YbaB/EbfC DNA-binding family protein</fullName>
    </recommendedName>
</protein>
<dbReference type="SUPFAM" id="SSF82607">
    <property type="entry name" value="YbaB-like"/>
    <property type="match status" value="1"/>
</dbReference>
<gene>
    <name evidence="1" type="ORF">GCM10022224_033080</name>
</gene>
<dbReference type="Proteomes" id="UP001500902">
    <property type="component" value="Unassembled WGS sequence"/>
</dbReference>
<reference evidence="2" key="1">
    <citation type="journal article" date="2019" name="Int. J. Syst. Evol. Microbiol.">
        <title>The Global Catalogue of Microorganisms (GCM) 10K type strain sequencing project: providing services to taxonomists for standard genome sequencing and annotation.</title>
        <authorList>
            <consortium name="The Broad Institute Genomics Platform"/>
            <consortium name="The Broad Institute Genome Sequencing Center for Infectious Disease"/>
            <person name="Wu L."/>
            <person name="Ma J."/>
        </authorList>
    </citation>
    <scope>NUCLEOTIDE SEQUENCE [LARGE SCALE GENOMIC DNA]</scope>
    <source>
        <strain evidence="2">JCM 16904</strain>
    </source>
</reference>
<evidence type="ECO:0000313" key="1">
    <source>
        <dbReference type="EMBL" id="GAA3666412.1"/>
    </source>
</evidence>
<dbReference type="InterPro" id="IPR036894">
    <property type="entry name" value="YbaB-like_sf"/>
</dbReference>
<evidence type="ECO:0000313" key="2">
    <source>
        <dbReference type="Proteomes" id="UP001500902"/>
    </source>
</evidence>
<dbReference type="Gene3D" id="3.30.1310.10">
    <property type="entry name" value="Nucleoid-associated protein YbaB-like domain"/>
    <property type="match status" value="1"/>
</dbReference>
<proteinExistence type="predicted"/>
<accession>A0ABP7BRR6</accession>
<comment type="caution">
    <text evidence="1">The sequence shown here is derived from an EMBL/GenBank/DDBJ whole genome shotgun (WGS) entry which is preliminary data.</text>
</comment>